<dbReference type="InterPro" id="IPR050320">
    <property type="entry name" value="N5-glutamine_MTase"/>
</dbReference>
<gene>
    <name evidence="2" type="ORF">SCF082_LOCUS19346</name>
</gene>
<dbReference type="InterPro" id="IPR029063">
    <property type="entry name" value="SAM-dependent_MTases_sf"/>
</dbReference>
<accession>A0ABP0KV62</accession>
<name>A0ABP0KV62_9DINO</name>
<organism evidence="2 3">
    <name type="scientific">Durusdinium trenchii</name>
    <dbReference type="NCBI Taxonomy" id="1381693"/>
    <lineage>
        <taxon>Eukaryota</taxon>
        <taxon>Sar</taxon>
        <taxon>Alveolata</taxon>
        <taxon>Dinophyceae</taxon>
        <taxon>Suessiales</taxon>
        <taxon>Symbiodiniaceae</taxon>
        <taxon>Durusdinium</taxon>
    </lineage>
</organism>
<dbReference type="PANTHER" id="PTHR18895">
    <property type="entry name" value="HEMK METHYLTRANSFERASE"/>
    <property type="match status" value="1"/>
</dbReference>
<sequence>MALLEWQQGPLAIYYKPPSSEVHPSVRSMASEAMGGLVLISDADLPRIRGSCVLLVMAAELASGPGAISAALEFYGAPEEDARVVEEVPSGHFGHVAVVEVDLVMTSKKTPLQLVLAMQEAGLAVVQLGPSSQRSREVIDVRSHPQSATQEDVLPGTCIEVINLSWPAAPDLRRTMPARWSSFLRAEESLAAQRKCGAEATEEVCFCGLRFVVPSEQLRPRPSSAPLVQASLECLKACKAARILDLGVGSGALLLAILKSLPNDAQGTGVDIDAGAVDACKENAQRLLNGEKASCVRCVLGDFTALDAEPSRACLEATGYATWLRKDIETGRKRISAPPAALVATQSTARPWWRGKQDWRCTRCRLKRDLAACQARLLAPPGPLLRLGGSLIFQVEAGSHGRLGGMATKVAAAVQNASEGKLAFQRVIEDEKKMERGILLKWAFAD</sequence>
<dbReference type="PANTHER" id="PTHR18895:SF74">
    <property type="entry name" value="MTRF1L RELEASE FACTOR GLUTAMINE METHYLTRANSFERASE"/>
    <property type="match status" value="1"/>
</dbReference>
<proteinExistence type="predicted"/>
<evidence type="ECO:0000313" key="2">
    <source>
        <dbReference type="EMBL" id="CAK9030781.1"/>
    </source>
</evidence>
<keyword evidence="2" id="KW-0489">Methyltransferase</keyword>
<reference evidence="2 3" key="1">
    <citation type="submission" date="2024-02" db="EMBL/GenBank/DDBJ databases">
        <authorList>
            <person name="Chen Y."/>
            <person name="Shah S."/>
            <person name="Dougan E. K."/>
            <person name="Thang M."/>
            <person name="Chan C."/>
        </authorList>
    </citation>
    <scope>NUCLEOTIDE SEQUENCE [LARGE SCALE GENOMIC DNA]</scope>
</reference>
<dbReference type="Proteomes" id="UP001642464">
    <property type="component" value="Unassembled WGS sequence"/>
</dbReference>
<keyword evidence="2" id="KW-0808">Transferase</keyword>
<dbReference type="InterPro" id="IPR041698">
    <property type="entry name" value="Methyltransf_25"/>
</dbReference>
<dbReference type="SUPFAM" id="SSF53335">
    <property type="entry name" value="S-adenosyl-L-methionine-dependent methyltransferases"/>
    <property type="match status" value="1"/>
</dbReference>
<evidence type="ECO:0000259" key="1">
    <source>
        <dbReference type="Pfam" id="PF13649"/>
    </source>
</evidence>
<evidence type="ECO:0000313" key="3">
    <source>
        <dbReference type="Proteomes" id="UP001642464"/>
    </source>
</evidence>
<keyword evidence="3" id="KW-1185">Reference proteome</keyword>
<dbReference type="Gene3D" id="3.40.50.150">
    <property type="entry name" value="Vaccinia Virus protein VP39"/>
    <property type="match status" value="1"/>
</dbReference>
<dbReference type="Pfam" id="PF13649">
    <property type="entry name" value="Methyltransf_25"/>
    <property type="match status" value="1"/>
</dbReference>
<protein>
    <submittedName>
        <fullName evidence="2">Release factor glutamine methyltransferase (RF MTase) (M.MloHemKP) (N5-glutamine methyltransferase PrmC) (Protein-(Glutamine-N5) MTase PrmC) (Protein-glutamine N-methyltransferase PrmC)</fullName>
    </submittedName>
</protein>
<dbReference type="GO" id="GO:0032259">
    <property type="term" value="P:methylation"/>
    <property type="evidence" value="ECO:0007669"/>
    <property type="project" value="UniProtKB-KW"/>
</dbReference>
<dbReference type="GO" id="GO:0008168">
    <property type="term" value="F:methyltransferase activity"/>
    <property type="evidence" value="ECO:0007669"/>
    <property type="project" value="UniProtKB-KW"/>
</dbReference>
<feature type="domain" description="Methyltransferase" evidence="1">
    <location>
        <begin position="243"/>
        <end position="310"/>
    </location>
</feature>
<dbReference type="EMBL" id="CAXAMM010013224">
    <property type="protein sequence ID" value="CAK9030781.1"/>
    <property type="molecule type" value="Genomic_DNA"/>
</dbReference>
<dbReference type="CDD" id="cd02440">
    <property type="entry name" value="AdoMet_MTases"/>
    <property type="match status" value="1"/>
</dbReference>
<comment type="caution">
    <text evidence="2">The sequence shown here is derived from an EMBL/GenBank/DDBJ whole genome shotgun (WGS) entry which is preliminary data.</text>
</comment>